<organism evidence="1 2">
    <name type="scientific">Gordonia defluvii</name>
    <dbReference type="NCBI Taxonomy" id="283718"/>
    <lineage>
        <taxon>Bacteria</taxon>
        <taxon>Bacillati</taxon>
        <taxon>Actinomycetota</taxon>
        <taxon>Actinomycetes</taxon>
        <taxon>Mycobacteriales</taxon>
        <taxon>Gordoniaceae</taxon>
        <taxon>Gordonia</taxon>
    </lineage>
</organism>
<protein>
    <submittedName>
        <fullName evidence="1">Uncharacterized protein</fullName>
    </submittedName>
</protein>
<gene>
    <name evidence="1" type="ORF">GCM10010528_17550</name>
</gene>
<evidence type="ECO:0000313" key="2">
    <source>
        <dbReference type="Proteomes" id="UP001501035"/>
    </source>
</evidence>
<sequence length="109" mass="12035">MTIHGSYERHPDLGCEAIVFLDDESGSCFQIQRDLVGGPRADEYCVSTGASASVYGAVKQWRRIENRFEFEVGARAARLFGGQDVLSFEVSPTGVTLDELAAHLDRLLR</sequence>
<proteinExistence type="predicted"/>
<dbReference type="Proteomes" id="UP001501035">
    <property type="component" value="Unassembled WGS sequence"/>
</dbReference>
<keyword evidence="2" id="KW-1185">Reference proteome</keyword>
<dbReference type="EMBL" id="BAAAVS010000023">
    <property type="protein sequence ID" value="GAA3037434.1"/>
    <property type="molecule type" value="Genomic_DNA"/>
</dbReference>
<comment type="caution">
    <text evidence="1">The sequence shown here is derived from an EMBL/GenBank/DDBJ whole genome shotgun (WGS) entry which is preliminary data.</text>
</comment>
<accession>A0ABP6LF95</accession>
<dbReference type="RefSeq" id="WP_290714111.1">
    <property type="nucleotide sequence ID" value="NZ_BAAAVS010000023.1"/>
</dbReference>
<name>A0ABP6LF95_9ACTN</name>
<evidence type="ECO:0000313" key="1">
    <source>
        <dbReference type="EMBL" id="GAA3037434.1"/>
    </source>
</evidence>
<reference evidence="2" key="1">
    <citation type="journal article" date="2019" name="Int. J. Syst. Evol. Microbiol.">
        <title>The Global Catalogue of Microorganisms (GCM) 10K type strain sequencing project: providing services to taxonomists for standard genome sequencing and annotation.</title>
        <authorList>
            <consortium name="The Broad Institute Genomics Platform"/>
            <consortium name="The Broad Institute Genome Sequencing Center for Infectious Disease"/>
            <person name="Wu L."/>
            <person name="Ma J."/>
        </authorList>
    </citation>
    <scope>NUCLEOTIDE SEQUENCE [LARGE SCALE GENOMIC DNA]</scope>
    <source>
        <strain evidence="2">JCM 14234</strain>
    </source>
</reference>